<dbReference type="SUPFAM" id="SSF52172">
    <property type="entry name" value="CheY-like"/>
    <property type="match status" value="1"/>
</dbReference>
<organism evidence="1 2">
    <name type="scientific">Marivirga arenosa</name>
    <dbReference type="NCBI Taxonomy" id="3059076"/>
    <lineage>
        <taxon>Bacteria</taxon>
        <taxon>Pseudomonadati</taxon>
        <taxon>Bacteroidota</taxon>
        <taxon>Cytophagia</taxon>
        <taxon>Cytophagales</taxon>
        <taxon>Marivirgaceae</taxon>
        <taxon>Marivirga</taxon>
    </lineage>
</organism>
<protein>
    <submittedName>
        <fullName evidence="1">Uncharacterized protein</fullName>
    </submittedName>
</protein>
<dbReference type="Gene3D" id="3.40.50.2300">
    <property type="match status" value="1"/>
</dbReference>
<dbReference type="AlphaFoldDB" id="A0AA51N502"/>
<dbReference type="RefSeq" id="WP_308355986.1">
    <property type="nucleotide sequence ID" value="NZ_CP129970.2"/>
</dbReference>
<accession>A0AA51N502</accession>
<reference evidence="1" key="1">
    <citation type="submission" date="2023-08" db="EMBL/GenBank/DDBJ databases">
        <title>Comparative genomics and taxonomic characterization of three novel marine species of genus Marivirga.</title>
        <authorList>
            <person name="Muhammad N."/>
            <person name="Kim S.-G."/>
        </authorList>
    </citation>
    <scope>NUCLEOTIDE SEQUENCE [LARGE SCALE GENOMIC DNA]</scope>
    <source>
        <strain evidence="1">ABR2-2</strain>
    </source>
</reference>
<sequence>MEGIKTLSLGKKANMNHDISVLLVGNNPIEMSSIYDKLSKLKGKIKRIETAFTQEDVLSKITLMHPNCIVLDDNLGIAPLKTIIKNVNALSKDMISITLLKSENREEITSGVQEYLMKDGISELRIYNALRNAVKFKKTQQYFKIKYRSGKRSLKRMFI</sequence>
<proteinExistence type="predicted"/>
<keyword evidence="2" id="KW-1185">Reference proteome</keyword>
<dbReference type="EMBL" id="CP129970">
    <property type="protein sequence ID" value="WMN06227.1"/>
    <property type="molecule type" value="Genomic_DNA"/>
</dbReference>
<gene>
    <name evidence="1" type="ORF">QYS48_31945</name>
</gene>
<name>A0AA51N502_9BACT</name>
<evidence type="ECO:0000313" key="2">
    <source>
        <dbReference type="Proteomes" id="UP001244443"/>
    </source>
</evidence>
<dbReference type="InterPro" id="IPR011006">
    <property type="entry name" value="CheY-like_superfamily"/>
</dbReference>
<dbReference type="Proteomes" id="UP001244443">
    <property type="component" value="Chromosome"/>
</dbReference>
<evidence type="ECO:0000313" key="1">
    <source>
        <dbReference type="EMBL" id="WMN06227.1"/>
    </source>
</evidence>